<dbReference type="AlphaFoldDB" id="A0A563VUJ3"/>
<evidence type="ECO:0008006" key="5">
    <source>
        <dbReference type="Google" id="ProtNLM"/>
    </source>
</evidence>
<keyword evidence="2" id="KW-1133">Transmembrane helix</keyword>
<dbReference type="Proteomes" id="UP000320055">
    <property type="component" value="Unassembled WGS sequence"/>
</dbReference>
<accession>A0A563VUJ3</accession>
<reference evidence="3 4" key="1">
    <citation type="submission" date="2019-01" db="EMBL/GenBank/DDBJ databases">
        <authorList>
            <person name="Brito A."/>
        </authorList>
    </citation>
    <scope>NUCLEOTIDE SEQUENCE [LARGE SCALE GENOMIC DNA]</scope>
    <source>
        <strain evidence="3">1</strain>
    </source>
</reference>
<dbReference type="EMBL" id="CAACVJ010000235">
    <property type="protein sequence ID" value="VEP15107.1"/>
    <property type="molecule type" value="Genomic_DNA"/>
</dbReference>
<gene>
    <name evidence="3" type="ORF">H1P_310008</name>
</gene>
<organism evidence="3 4">
    <name type="scientific">Hyella patelloides LEGE 07179</name>
    <dbReference type="NCBI Taxonomy" id="945734"/>
    <lineage>
        <taxon>Bacteria</taxon>
        <taxon>Bacillati</taxon>
        <taxon>Cyanobacteriota</taxon>
        <taxon>Cyanophyceae</taxon>
        <taxon>Pleurocapsales</taxon>
        <taxon>Hyellaceae</taxon>
        <taxon>Hyella</taxon>
    </lineage>
</organism>
<evidence type="ECO:0000256" key="2">
    <source>
        <dbReference type="SAM" id="Phobius"/>
    </source>
</evidence>
<evidence type="ECO:0000256" key="1">
    <source>
        <dbReference type="SAM" id="MobiDB-lite"/>
    </source>
</evidence>
<feature type="transmembrane region" description="Helical" evidence="2">
    <location>
        <begin position="169"/>
        <end position="191"/>
    </location>
</feature>
<keyword evidence="2" id="KW-0812">Transmembrane</keyword>
<protein>
    <recommendedName>
        <fullName evidence="5">DUF4335 domain-containing protein</fullName>
    </recommendedName>
</protein>
<keyword evidence="2" id="KW-0472">Membrane</keyword>
<feature type="compositionally biased region" description="Acidic residues" evidence="1">
    <location>
        <begin position="224"/>
        <end position="235"/>
    </location>
</feature>
<dbReference type="Pfam" id="PF14233">
    <property type="entry name" value="DUF4335"/>
    <property type="match status" value="1"/>
</dbReference>
<dbReference type="InterPro" id="IPR025569">
    <property type="entry name" value="DUF4335"/>
</dbReference>
<dbReference type="RefSeq" id="WP_144865272.1">
    <property type="nucleotide sequence ID" value="NZ_LR213791.1"/>
</dbReference>
<name>A0A563VUJ3_9CYAN</name>
<evidence type="ECO:0000313" key="4">
    <source>
        <dbReference type="Proteomes" id="UP000320055"/>
    </source>
</evidence>
<keyword evidence="4" id="KW-1185">Reference proteome</keyword>
<proteinExistence type="predicted"/>
<feature type="region of interest" description="Disordered" evidence="1">
    <location>
        <begin position="198"/>
        <end position="235"/>
    </location>
</feature>
<sequence>MNTRKQYTKPHCTLVLDGFDENSEFVEDSSQAQESSISILTSAECYFATSNQRLSGGRAFLENLASAVSSYAQEFLSGLSHSQDNPKKYPKIQVLPTDKPGVHNLTLEPDPKEGQSKQEIVLKTLELFDLVEVIDQFYADTKALPDVSSELKLVTKHFRQPDEPMAQRVIPLITGTISLAIAAGLFFVLPIPEVREPEPALESVPTAPVPTTPIPSEDTNSSEPIEEAEEAGDEN</sequence>
<evidence type="ECO:0000313" key="3">
    <source>
        <dbReference type="EMBL" id="VEP15107.1"/>
    </source>
</evidence>
<dbReference type="OrthoDB" id="423373at2"/>